<evidence type="ECO:0000313" key="1">
    <source>
        <dbReference type="EMBL" id="KAH7916375.1"/>
    </source>
</evidence>
<gene>
    <name evidence="1" type="ORF">BJ138DRAFT_1075196</name>
</gene>
<dbReference type="EMBL" id="MU267591">
    <property type="protein sequence ID" value="KAH7916375.1"/>
    <property type="molecule type" value="Genomic_DNA"/>
</dbReference>
<sequence length="342" mass="37956">MKNILVIGATGKQGRSLIESLRCINNITGTDTNEPTRNEFHILALTRKATSPSAQRLAEDEHVQIVEGDLDRFESIRKIFEDAKNTGGIWGVYSVLAFPGLGASAEGEERQGKALADLALEYGVSVYIYSSAERAGEVNDDHEKLSGRAKVMIERHVKGLGEKGLPWTIMRPGFFLDNYEGFIGSITVAVMKQCLKPDTKLGTIASSDIGRVAAAVFQEPDKYRHQELVVIGDVLTMSEQDEAHRRATGKPLPAIPGILVKLLMMMNKSTQELCEHFEDLHTARATGKHDKFESQREIARSAYPQMKTVYDWSVAKHKSKSDGDQGKEWNQVSIWKLLTGKL</sequence>
<dbReference type="Proteomes" id="UP000790377">
    <property type="component" value="Unassembled WGS sequence"/>
</dbReference>
<name>A0ACB8ASQ1_9AGAM</name>
<reference evidence="1" key="1">
    <citation type="journal article" date="2021" name="New Phytol.">
        <title>Evolutionary innovations through gain and loss of genes in the ectomycorrhizal Boletales.</title>
        <authorList>
            <person name="Wu G."/>
            <person name="Miyauchi S."/>
            <person name="Morin E."/>
            <person name="Kuo A."/>
            <person name="Drula E."/>
            <person name="Varga T."/>
            <person name="Kohler A."/>
            <person name="Feng B."/>
            <person name="Cao Y."/>
            <person name="Lipzen A."/>
            <person name="Daum C."/>
            <person name="Hundley H."/>
            <person name="Pangilinan J."/>
            <person name="Johnson J."/>
            <person name="Barry K."/>
            <person name="LaButti K."/>
            <person name="Ng V."/>
            <person name="Ahrendt S."/>
            <person name="Min B."/>
            <person name="Choi I.G."/>
            <person name="Park H."/>
            <person name="Plett J.M."/>
            <person name="Magnuson J."/>
            <person name="Spatafora J.W."/>
            <person name="Nagy L.G."/>
            <person name="Henrissat B."/>
            <person name="Grigoriev I.V."/>
            <person name="Yang Z.L."/>
            <person name="Xu J."/>
            <person name="Martin F.M."/>
        </authorList>
    </citation>
    <scope>NUCLEOTIDE SEQUENCE</scope>
    <source>
        <strain evidence="1">ATCC 28755</strain>
    </source>
</reference>
<proteinExistence type="predicted"/>
<keyword evidence="2" id="KW-1185">Reference proteome</keyword>
<protein>
    <submittedName>
        <fullName evidence="1">NAD(P)-binding protein</fullName>
    </submittedName>
</protein>
<accession>A0ACB8ASQ1</accession>
<evidence type="ECO:0000313" key="2">
    <source>
        <dbReference type="Proteomes" id="UP000790377"/>
    </source>
</evidence>
<comment type="caution">
    <text evidence="1">The sequence shown here is derived from an EMBL/GenBank/DDBJ whole genome shotgun (WGS) entry which is preliminary data.</text>
</comment>
<organism evidence="1 2">
    <name type="scientific">Hygrophoropsis aurantiaca</name>
    <dbReference type="NCBI Taxonomy" id="72124"/>
    <lineage>
        <taxon>Eukaryota</taxon>
        <taxon>Fungi</taxon>
        <taxon>Dikarya</taxon>
        <taxon>Basidiomycota</taxon>
        <taxon>Agaricomycotina</taxon>
        <taxon>Agaricomycetes</taxon>
        <taxon>Agaricomycetidae</taxon>
        <taxon>Boletales</taxon>
        <taxon>Coniophorineae</taxon>
        <taxon>Hygrophoropsidaceae</taxon>
        <taxon>Hygrophoropsis</taxon>
    </lineage>
</organism>